<evidence type="ECO:0000313" key="1">
    <source>
        <dbReference type="EMBL" id="MBO8425424.1"/>
    </source>
</evidence>
<protein>
    <submittedName>
        <fullName evidence="1">Uncharacterized protein</fullName>
    </submittedName>
</protein>
<reference evidence="1" key="2">
    <citation type="journal article" date="2021" name="PeerJ">
        <title>Extensive microbial diversity within the chicken gut microbiome revealed by metagenomics and culture.</title>
        <authorList>
            <person name="Gilroy R."/>
            <person name="Ravi A."/>
            <person name="Getino M."/>
            <person name="Pursley I."/>
            <person name="Horton D.L."/>
            <person name="Alikhan N.F."/>
            <person name="Baker D."/>
            <person name="Gharbi K."/>
            <person name="Hall N."/>
            <person name="Watson M."/>
            <person name="Adriaenssens E.M."/>
            <person name="Foster-Nyarko E."/>
            <person name="Jarju S."/>
            <person name="Secka A."/>
            <person name="Antonio M."/>
            <person name="Oren A."/>
            <person name="Chaudhuri R.R."/>
            <person name="La Ragione R."/>
            <person name="Hildebrand F."/>
            <person name="Pallen M.J."/>
        </authorList>
    </citation>
    <scope>NUCLEOTIDE SEQUENCE</scope>
    <source>
        <strain evidence="1">8207</strain>
    </source>
</reference>
<evidence type="ECO:0000313" key="2">
    <source>
        <dbReference type="Proteomes" id="UP000823630"/>
    </source>
</evidence>
<proteinExistence type="predicted"/>
<gene>
    <name evidence="1" type="ORF">IAC69_03005</name>
</gene>
<accession>A0A9D9DCT9</accession>
<organism evidence="1 2">
    <name type="scientific">Candidatus Enterousia avistercoris</name>
    <dbReference type="NCBI Taxonomy" id="2840788"/>
    <lineage>
        <taxon>Bacteria</taxon>
        <taxon>Pseudomonadati</taxon>
        <taxon>Pseudomonadota</taxon>
        <taxon>Alphaproteobacteria</taxon>
        <taxon>Candidatus Enterousia</taxon>
    </lineage>
</organism>
<dbReference type="AlphaFoldDB" id="A0A9D9DCT9"/>
<sequence>MSNVADILQAIRYGYRDAANAIVRNDKIYINDLVITRKYGLPMELSFFDQPVKMTDDISAATDRLISRVDKIYASRMRTRARIQKFSDKITKNHHTDNMTDDEFTATMVLTRISDTLHSAKKVLLVHDVYLARTLRTTTNQVVILHVSDMYQIFVGNMMLGHIPNPESESGFVISGQHRRVVIKRDNNPNLFNRAQNLFCKIYTRHIIPEQNRVRNLIQNTR</sequence>
<name>A0A9D9DCT9_9PROT</name>
<dbReference type="EMBL" id="JADINC010000048">
    <property type="protein sequence ID" value="MBO8425424.1"/>
    <property type="molecule type" value="Genomic_DNA"/>
</dbReference>
<dbReference type="Proteomes" id="UP000823630">
    <property type="component" value="Unassembled WGS sequence"/>
</dbReference>
<comment type="caution">
    <text evidence="1">The sequence shown here is derived from an EMBL/GenBank/DDBJ whole genome shotgun (WGS) entry which is preliminary data.</text>
</comment>
<reference evidence="1" key="1">
    <citation type="submission" date="2020-10" db="EMBL/GenBank/DDBJ databases">
        <authorList>
            <person name="Gilroy R."/>
        </authorList>
    </citation>
    <scope>NUCLEOTIDE SEQUENCE</scope>
    <source>
        <strain evidence="1">8207</strain>
    </source>
</reference>